<dbReference type="Proteomes" id="UP000317650">
    <property type="component" value="Chromosome 1"/>
</dbReference>
<name>A0A4S8JP93_MUSBA</name>
<protein>
    <recommendedName>
        <fullName evidence="5">Tubulin alpha chain</fullName>
    </recommendedName>
</protein>
<feature type="region of interest" description="Disordered" evidence="1">
    <location>
        <begin position="69"/>
        <end position="111"/>
    </location>
</feature>
<dbReference type="PANTHER" id="PTHR35699:SF1">
    <property type="entry name" value="F2J10.10 PROTEIN"/>
    <property type="match status" value="1"/>
</dbReference>
<gene>
    <name evidence="3" type="ORF">C4D60_Mb01t17510</name>
</gene>
<evidence type="ECO:0008006" key="5">
    <source>
        <dbReference type="Google" id="ProtNLM"/>
    </source>
</evidence>
<feature type="transmembrane region" description="Helical" evidence="2">
    <location>
        <begin position="142"/>
        <end position="169"/>
    </location>
</feature>
<comment type="caution">
    <text evidence="3">The sequence shown here is derived from an EMBL/GenBank/DDBJ whole genome shotgun (WGS) entry which is preliminary data.</text>
</comment>
<accession>A0A4S8JP93</accession>
<organism evidence="3 4">
    <name type="scientific">Musa balbisiana</name>
    <name type="common">Banana</name>
    <dbReference type="NCBI Taxonomy" id="52838"/>
    <lineage>
        <taxon>Eukaryota</taxon>
        <taxon>Viridiplantae</taxon>
        <taxon>Streptophyta</taxon>
        <taxon>Embryophyta</taxon>
        <taxon>Tracheophyta</taxon>
        <taxon>Spermatophyta</taxon>
        <taxon>Magnoliopsida</taxon>
        <taxon>Liliopsida</taxon>
        <taxon>Zingiberales</taxon>
        <taxon>Musaceae</taxon>
        <taxon>Musa</taxon>
    </lineage>
</organism>
<evidence type="ECO:0000256" key="2">
    <source>
        <dbReference type="SAM" id="Phobius"/>
    </source>
</evidence>
<dbReference type="AlphaFoldDB" id="A0A4S8JP93"/>
<evidence type="ECO:0000256" key="1">
    <source>
        <dbReference type="SAM" id="MobiDB-lite"/>
    </source>
</evidence>
<evidence type="ECO:0000313" key="4">
    <source>
        <dbReference type="Proteomes" id="UP000317650"/>
    </source>
</evidence>
<keyword evidence="4" id="KW-1185">Reference proteome</keyword>
<dbReference type="EMBL" id="PYDT01000004">
    <property type="protein sequence ID" value="THU63599.1"/>
    <property type="molecule type" value="Genomic_DNA"/>
</dbReference>
<dbReference type="PANTHER" id="PTHR35699">
    <property type="entry name" value="F2J10.10 PROTEIN"/>
    <property type="match status" value="1"/>
</dbReference>
<keyword evidence="2" id="KW-1133">Transmembrane helix</keyword>
<evidence type="ECO:0000313" key="3">
    <source>
        <dbReference type="EMBL" id="THU63599.1"/>
    </source>
</evidence>
<feature type="compositionally biased region" description="Basic and acidic residues" evidence="1">
    <location>
        <begin position="76"/>
        <end position="95"/>
    </location>
</feature>
<keyword evidence="2" id="KW-0812">Transmembrane</keyword>
<keyword evidence="2" id="KW-0472">Membrane</keyword>
<proteinExistence type="predicted"/>
<reference evidence="3 4" key="1">
    <citation type="journal article" date="2019" name="Nat. Plants">
        <title>Genome sequencing of Musa balbisiana reveals subgenome evolution and function divergence in polyploid bananas.</title>
        <authorList>
            <person name="Yao X."/>
        </authorList>
    </citation>
    <scope>NUCLEOTIDE SEQUENCE [LARGE SCALE GENOMIC DNA]</scope>
    <source>
        <strain evidence="4">cv. DH-PKW</strain>
        <tissue evidence="3">Leaves</tissue>
    </source>
</reference>
<sequence>MAAFQLARCGFSPALRLSPPALRRPSGLLGPVRIRCRLPEDNGGEPDGSGWEEPPESLFMKELRRRGMTPTSLLEDGERGALGRGQREMEAKEDSGNGGRRGRGSRNGVASVELEKGMTRPRERFMSVNSEGFEGLLPRAKLLLTVGGTFFLGFWPLILVTAGVFAALYTCFGPSSMHDASKLAASPPPYIDPYSLLKDEKLPHAAN</sequence>